<evidence type="ECO:0000313" key="9">
    <source>
        <dbReference type="EMBL" id="KGN78811.1"/>
    </source>
</evidence>
<keyword evidence="7" id="KW-0998">Cell outer membrane</keyword>
<dbReference type="GO" id="GO:0015288">
    <property type="term" value="F:porin activity"/>
    <property type="evidence" value="ECO:0007669"/>
    <property type="project" value="TreeGrafter"/>
</dbReference>
<sequence length="491" mass="56543">MTRLINTFFILLMAMGLQVSAQDVLTLPRAIELARLQSVDAAVALNQLKTSYWEYRTYRADLLPEVILKGTLPDYSRGFNLYQNEDGSYKFVRNNLLRMSGDLSIEQNIPLTGGKVAINSALQYIDPLNTVGANRHFMSVPVGITLSQPIFGTNHLKWRGKIEPIKYKEAKAAYIEHVEQLTLRTITYYFELLLAKENLNIARQNKKNADRIAEIAEARREMGQISQNELLQLKLSALKAASTLTKEEATLNAAMFRLRSFLSLSESEDIEAVVPEMMTYPVITYEDVLQKAHENNPLAQNIRRRQLEADYEVAKAKGDRREINLFASFGYTGQDQAFRTAYQQLMDNQVVQVGLRIPLLDWGKRKGKVKVAESNRNVIDSRLKQAQMDFNQNIFLLVQQYNNQAEQLRIAREADEIARQRYETSVESFMIGKINTLDLNDAQLSKDNARAKYVSEMHLYWYYLYQLRSLTLFDYERGMDIDAEIDRLVRD</sequence>
<dbReference type="EMBL" id="JQJD01000057">
    <property type="protein sequence ID" value="KGN78811.1"/>
    <property type="molecule type" value="Genomic_DNA"/>
</dbReference>
<dbReference type="GO" id="GO:0009279">
    <property type="term" value="C:cell outer membrane"/>
    <property type="evidence" value="ECO:0007669"/>
    <property type="project" value="UniProtKB-SubCell"/>
</dbReference>
<evidence type="ECO:0000256" key="8">
    <source>
        <dbReference type="SAM" id="SignalP"/>
    </source>
</evidence>
<dbReference type="GO" id="GO:0015562">
    <property type="term" value="F:efflux transmembrane transporter activity"/>
    <property type="evidence" value="ECO:0007669"/>
    <property type="project" value="InterPro"/>
</dbReference>
<keyword evidence="10" id="KW-1185">Reference proteome</keyword>
<dbReference type="InterPro" id="IPR051906">
    <property type="entry name" value="TolC-like"/>
</dbReference>
<keyword evidence="4" id="KW-1134">Transmembrane beta strand</keyword>
<keyword evidence="5" id="KW-0812">Transmembrane</keyword>
<gene>
    <name evidence="9" type="ORF">HQ35_09210</name>
</gene>
<dbReference type="InterPro" id="IPR003423">
    <property type="entry name" value="OMP_efflux"/>
</dbReference>
<proteinExistence type="inferred from homology"/>
<keyword evidence="3" id="KW-0813">Transport</keyword>
<accession>A0A0A2EIW7</accession>
<dbReference type="Proteomes" id="UP000030125">
    <property type="component" value="Unassembled WGS sequence"/>
</dbReference>
<evidence type="ECO:0000256" key="3">
    <source>
        <dbReference type="ARBA" id="ARBA00022448"/>
    </source>
</evidence>
<dbReference type="SUPFAM" id="SSF56954">
    <property type="entry name" value="Outer membrane efflux proteins (OEP)"/>
    <property type="match status" value="1"/>
</dbReference>
<feature type="chain" id="PRO_5001998300" evidence="8">
    <location>
        <begin position="22"/>
        <end position="491"/>
    </location>
</feature>
<comment type="caution">
    <text evidence="9">The sequence shown here is derived from an EMBL/GenBank/DDBJ whole genome shotgun (WGS) entry which is preliminary data.</text>
</comment>
<keyword evidence="6" id="KW-0472">Membrane</keyword>
<dbReference type="Gene3D" id="1.20.1600.10">
    <property type="entry name" value="Outer membrane efflux proteins (OEP)"/>
    <property type="match status" value="1"/>
</dbReference>
<dbReference type="GO" id="GO:1990281">
    <property type="term" value="C:efflux pump complex"/>
    <property type="evidence" value="ECO:0007669"/>
    <property type="project" value="TreeGrafter"/>
</dbReference>
<comment type="similarity">
    <text evidence="2">Belongs to the outer membrane factor (OMF) (TC 1.B.17) family.</text>
</comment>
<evidence type="ECO:0000256" key="4">
    <source>
        <dbReference type="ARBA" id="ARBA00022452"/>
    </source>
</evidence>
<dbReference type="AlphaFoldDB" id="A0A0A2EIW7"/>
<dbReference type="PANTHER" id="PTHR30026:SF20">
    <property type="entry name" value="OUTER MEMBRANE PROTEIN TOLC"/>
    <property type="match status" value="1"/>
</dbReference>
<name>A0A0A2EIW7_PORCN</name>
<evidence type="ECO:0000256" key="5">
    <source>
        <dbReference type="ARBA" id="ARBA00022692"/>
    </source>
</evidence>
<evidence type="ECO:0000256" key="6">
    <source>
        <dbReference type="ARBA" id="ARBA00023136"/>
    </source>
</evidence>
<evidence type="ECO:0000256" key="2">
    <source>
        <dbReference type="ARBA" id="ARBA00007613"/>
    </source>
</evidence>
<protein>
    <submittedName>
        <fullName evidence="9">Membrane protein</fullName>
    </submittedName>
</protein>
<dbReference type="Pfam" id="PF02321">
    <property type="entry name" value="OEP"/>
    <property type="match status" value="2"/>
</dbReference>
<dbReference type="STRING" id="36874.HQ34_02730"/>
<dbReference type="PANTHER" id="PTHR30026">
    <property type="entry name" value="OUTER MEMBRANE PROTEIN TOLC"/>
    <property type="match status" value="1"/>
</dbReference>
<comment type="subcellular location">
    <subcellularLocation>
        <location evidence="1">Cell outer membrane</location>
    </subcellularLocation>
</comment>
<keyword evidence="8" id="KW-0732">Signal</keyword>
<organism evidence="9 10">
    <name type="scientific">Porphyromonas cangingivalis</name>
    <dbReference type="NCBI Taxonomy" id="36874"/>
    <lineage>
        <taxon>Bacteria</taxon>
        <taxon>Pseudomonadati</taxon>
        <taxon>Bacteroidota</taxon>
        <taxon>Bacteroidia</taxon>
        <taxon>Bacteroidales</taxon>
        <taxon>Porphyromonadaceae</taxon>
        <taxon>Porphyromonas</taxon>
    </lineage>
</organism>
<evidence type="ECO:0000256" key="7">
    <source>
        <dbReference type="ARBA" id="ARBA00023237"/>
    </source>
</evidence>
<feature type="signal peptide" evidence="8">
    <location>
        <begin position="1"/>
        <end position="21"/>
    </location>
</feature>
<dbReference type="eggNOG" id="COG1538">
    <property type="taxonomic scope" value="Bacteria"/>
</dbReference>
<dbReference type="OrthoDB" id="940457at2"/>
<reference evidence="9 10" key="1">
    <citation type="submission" date="2014-08" db="EMBL/GenBank/DDBJ databases">
        <title>Porphyromonas cangingivalis strain:COT-109_OH1386 Genome sequencing.</title>
        <authorList>
            <person name="Wallis C."/>
            <person name="Deusch O."/>
            <person name="O'Flynn C."/>
            <person name="Davis I."/>
            <person name="Jospin G."/>
            <person name="Darling A.E."/>
            <person name="Coil D.A."/>
            <person name="Alexiev A."/>
            <person name="Horsfall A."/>
            <person name="Kirkwood N."/>
            <person name="Harris S."/>
            <person name="Eisen J.A."/>
        </authorList>
    </citation>
    <scope>NUCLEOTIDE SEQUENCE [LARGE SCALE GENOMIC DNA]</scope>
    <source>
        <strain evidence="10">COT-109 OH1386</strain>
    </source>
</reference>
<evidence type="ECO:0000313" key="10">
    <source>
        <dbReference type="Proteomes" id="UP000030125"/>
    </source>
</evidence>
<evidence type="ECO:0000256" key="1">
    <source>
        <dbReference type="ARBA" id="ARBA00004442"/>
    </source>
</evidence>